<keyword evidence="8" id="KW-0238">DNA-binding</keyword>
<dbReference type="CDD" id="cd00202">
    <property type="entry name" value="ZnF_GATA"/>
    <property type="match status" value="1"/>
</dbReference>
<dbReference type="KEGG" id="lang:109327209"/>
<feature type="region of interest" description="Disordered" evidence="14">
    <location>
        <begin position="169"/>
        <end position="190"/>
    </location>
</feature>
<dbReference type="Pfam" id="PF06203">
    <property type="entry name" value="CCT"/>
    <property type="match status" value="1"/>
</dbReference>
<keyword evidence="19" id="KW-1185">Reference proteome</keyword>
<evidence type="ECO:0000256" key="6">
    <source>
        <dbReference type="ARBA" id="ARBA00022833"/>
    </source>
</evidence>
<evidence type="ECO:0000256" key="7">
    <source>
        <dbReference type="ARBA" id="ARBA00023015"/>
    </source>
</evidence>
<dbReference type="PANTHER" id="PTHR46125:SF20">
    <property type="entry name" value="GATA TRANSCRIPTION FACTOR 25"/>
    <property type="match status" value="1"/>
</dbReference>
<dbReference type="AlphaFoldDB" id="A0A4P1QYR8"/>
<evidence type="ECO:0000313" key="18">
    <source>
        <dbReference type="EMBL" id="OIV97842.1"/>
    </source>
</evidence>
<feature type="domain" description="CCT" evidence="16">
    <location>
        <begin position="134"/>
        <end position="176"/>
    </location>
</feature>
<keyword evidence="4" id="KW-0479">Metal-binding</keyword>
<keyword evidence="11 13" id="KW-0539">Nucleus</keyword>
<evidence type="ECO:0000313" key="19">
    <source>
        <dbReference type="Proteomes" id="UP000188354"/>
    </source>
</evidence>
<keyword evidence="7" id="KW-0805">Transcription regulation</keyword>
<keyword evidence="6" id="KW-0862">Zinc</keyword>
<dbReference type="PANTHER" id="PTHR46125">
    <property type="entry name" value="GATA TRANSCRIPTION FACTOR 28"/>
    <property type="match status" value="1"/>
</dbReference>
<sequence length="293" mass="31934">MYDPMNQIVAIDDNNDTSATIESTEPVANNHHSHIIHYEDGSAGVIEDVATDNGGVYASGPVNMPTQALDDSSQLTLSFRGQVYVFDSVSPQKVQAVLLLLGGREAPSSSQCGEVPPLDQRGAMEYPKCSQSQRAASLLRFRQKKKERCFDKKVRYIVRQEVALRMQRSKGQFTSAKKQDGGSGWGADQESVQDAVQLETSCTHCGISSKSTPMMRRGPSGPRTLCNACGLFWANRGTLRDISKRNQEHSLAPPEQVGEGNNNMNCGTAMPAHNNLLTFTDDNKSPAMVSADH</sequence>
<evidence type="ECO:0000256" key="1">
    <source>
        <dbReference type="ARBA" id="ARBA00002206"/>
    </source>
</evidence>
<keyword evidence="9" id="KW-0010">Activator</keyword>
<dbReference type="Pfam" id="PF06200">
    <property type="entry name" value="tify"/>
    <property type="match status" value="1"/>
</dbReference>
<evidence type="ECO:0000259" key="15">
    <source>
        <dbReference type="PROSITE" id="PS50114"/>
    </source>
</evidence>
<protein>
    <recommendedName>
        <fullName evidence="20">GATA transcription factor 25</fullName>
    </recommendedName>
</protein>
<dbReference type="EMBL" id="CM007374">
    <property type="protein sequence ID" value="OIV97842.1"/>
    <property type="molecule type" value="Genomic_DNA"/>
</dbReference>
<evidence type="ECO:0000256" key="13">
    <source>
        <dbReference type="PROSITE-ProRule" id="PRU00357"/>
    </source>
</evidence>
<dbReference type="Pfam" id="PF00320">
    <property type="entry name" value="GATA"/>
    <property type="match status" value="1"/>
</dbReference>
<dbReference type="PROSITE" id="PS51320">
    <property type="entry name" value="TIFY"/>
    <property type="match status" value="1"/>
</dbReference>
<dbReference type="Gramene" id="OIV97842">
    <property type="protein sequence ID" value="OIV97842"/>
    <property type="gene ID" value="TanjilG_12599"/>
</dbReference>
<dbReference type="InterPro" id="IPR013088">
    <property type="entry name" value="Znf_NHR/GATA"/>
</dbReference>
<dbReference type="SUPFAM" id="SSF57716">
    <property type="entry name" value="Glucocorticoid receptor-like (DNA-binding domain)"/>
    <property type="match status" value="1"/>
</dbReference>
<evidence type="ECO:0000256" key="2">
    <source>
        <dbReference type="ARBA" id="ARBA00004123"/>
    </source>
</evidence>
<feature type="domain" description="Tify" evidence="17">
    <location>
        <begin position="68"/>
        <end position="103"/>
    </location>
</feature>
<keyword evidence="10" id="KW-0804">Transcription</keyword>
<dbReference type="Gene3D" id="3.30.50.10">
    <property type="entry name" value="Erythroid Transcription Factor GATA-1, subunit A"/>
    <property type="match status" value="1"/>
</dbReference>
<evidence type="ECO:0000256" key="12">
    <source>
        <dbReference type="PROSITE-ProRule" id="PRU00094"/>
    </source>
</evidence>
<dbReference type="InterPro" id="IPR045280">
    <property type="entry name" value="TIFY-like"/>
</dbReference>
<dbReference type="GO" id="GO:0005634">
    <property type="term" value="C:nucleus"/>
    <property type="evidence" value="ECO:0007669"/>
    <property type="project" value="UniProtKB-SubCell"/>
</dbReference>
<dbReference type="GO" id="GO:0008270">
    <property type="term" value="F:zinc ion binding"/>
    <property type="evidence" value="ECO:0007669"/>
    <property type="project" value="UniProtKB-KW"/>
</dbReference>
<dbReference type="PROSITE" id="PS50114">
    <property type="entry name" value="GATA_ZN_FINGER_2"/>
    <property type="match status" value="1"/>
</dbReference>
<dbReference type="OrthoDB" id="2162994at2759"/>
<proteinExistence type="inferred from homology"/>
<keyword evidence="5 12" id="KW-0863">Zinc-finger</keyword>
<gene>
    <name evidence="18" type="ORF">TanjilG_12599</name>
</gene>
<comment type="subcellular location">
    <subcellularLocation>
        <location evidence="2 13">Nucleus</location>
    </subcellularLocation>
</comment>
<dbReference type="GO" id="GO:0006355">
    <property type="term" value="P:regulation of DNA-templated transcription"/>
    <property type="evidence" value="ECO:0007669"/>
    <property type="project" value="InterPro"/>
</dbReference>
<evidence type="ECO:0000256" key="5">
    <source>
        <dbReference type="ARBA" id="ARBA00022771"/>
    </source>
</evidence>
<dbReference type="SMART" id="SM00979">
    <property type="entry name" value="TIFY"/>
    <property type="match status" value="1"/>
</dbReference>
<comment type="similarity">
    <text evidence="3">Belongs to the type IV zinc-finger family. Class C subfamily.</text>
</comment>
<evidence type="ECO:0000259" key="16">
    <source>
        <dbReference type="PROSITE" id="PS51017"/>
    </source>
</evidence>
<dbReference type="InterPro" id="IPR010399">
    <property type="entry name" value="Tify_dom"/>
</dbReference>
<evidence type="ECO:0000256" key="10">
    <source>
        <dbReference type="ARBA" id="ARBA00023163"/>
    </source>
</evidence>
<dbReference type="PROSITE" id="PS51017">
    <property type="entry name" value="CCT"/>
    <property type="match status" value="1"/>
</dbReference>
<evidence type="ECO:0000256" key="8">
    <source>
        <dbReference type="ARBA" id="ARBA00023125"/>
    </source>
</evidence>
<evidence type="ECO:0000256" key="11">
    <source>
        <dbReference type="ARBA" id="ARBA00023242"/>
    </source>
</evidence>
<evidence type="ECO:0000256" key="4">
    <source>
        <dbReference type="ARBA" id="ARBA00022723"/>
    </source>
</evidence>
<name>A0A4P1QYR8_LUPAN</name>
<comment type="function">
    <text evidence="1">Transcriptional activator that specifically binds 5'-GATA-3' or 5'-GAT-3' motifs within gene promoters.</text>
</comment>
<organism evidence="18 19">
    <name type="scientific">Lupinus angustifolius</name>
    <name type="common">Narrow-leaved blue lupine</name>
    <dbReference type="NCBI Taxonomy" id="3871"/>
    <lineage>
        <taxon>Eukaryota</taxon>
        <taxon>Viridiplantae</taxon>
        <taxon>Streptophyta</taxon>
        <taxon>Embryophyta</taxon>
        <taxon>Tracheophyta</taxon>
        <taxon>Spermatophyta</taxon>
        <taxon>Magnoliopsida</taxon>
        <taxon>eudicotyledons</taxon>
        <taxon>Gunneridae</taxon>
        <taxon>Pentapetalae</taxon>
        <taxon>rosids</taxon>
        <taxon>fabids</taxon>
        <taxon>Fabales</taxon>
        <taxon>Fabaceae</taxon>
        <taxon>Papilionoideae</taxon>
        <taxon>50 kb inversion clade</taxon>
        <taxon>genistoids sensu lato</taxon>
        <taxon>core genistoids</taxon>
        <taxon>Genisteae</taxon>
        <taxon>Lupinus</taxon>
    </lineage>
</organism>
<evidence type="ECO:0000256" key="3">
    <source>
        <dbReference type="ARBA" id="ARBA00007722"/>
    </source>
</evidence>
<accession>A0A4P1QYR8</accession>
<dbReference type="PROSITE" id="PS00344">
    <property type="entry name" value="GATA_ZN_FINGER_1"/>
    <property type="match status" value="1"/>
</dbReference>
<dbReference type="SMART" id="SM00401">
    <property type="entry name" value="ZnF_GATA"/>
    <property type="match status" value="1"/>
</dbReference>
<dbReference type="GO" id="GO:0043565">
    <property type="term" value="F:sequence-specific DNA binding"/>
    <property type="evidence" value="ECO:0007669"/>
    <property type="project" value="InterPro"/>
</dbReference>
<reference evidence="18 19" key="1">
    <citation type="journal article" date="2017" name="Plant Biotechnol. J.">
        <title>A comprehensive draft genome sequence for lupin (Lupinus angustifolius), an emerging health food: insights into plant-microbe interactions and legume evolution.</title>
        <authorList>
            <person name="Hane J.K."/>
            <person name="Ming Y."/>
            <person name="Kamphuis L.G."/>
            <person name="Nelson M.N."/>
            <person name="Garg G."/>
            <person name="Atkins C.A."/>
            <person name="Bayer P.E."/>
            <person name="Bravo A."/>
            <person name="Bringans S."/>
            <person name="Cannon S."/>
            <person name="Edwards D."/>
            <person name="Foley R."/>
            <person name="Gao L.L."/>
            <person name="Harrison M.J."/>
            <person name="Huang W."/>
            <person name="Hurgobin B."/>
            <person name="Li S."/>
            <person name="Liu C.W."/>
            <person name="McGrath A."/>
            <person name="Morahan G."/>
            <person name="Murray J."/>
            <person name="Weller J."/>
            <person name="Jian J."/>
            <person name="Singh K.B."/>
        </authorList>
    </citation>
    <scope>NUCLEOTIDE SEQUENCE [LARGE SCALE GENOMIC DNA]</scope>
    <source>
        <strain evidence="19">cv. Tanjil</strain>
        <tissue evidence="18">Whole plant</tissue>
    </source>
</reference>
<dbReference type="Proteomes" id="UP000188354">
    <property type="component" value="Chromosome LG14"/>
</dbReference>
<evidence type="ECO:0008006" key="20">
    <source>
        <dbReference type="Google" id="ProtNLM"/>
    </source>
</evidence>
<dbReference type="InterPro" id="IPR010402">
    <property type="entry name" value="CCT_domain"/>
</dbReference>
<feature type="domain" description="GATA-type" evidence="15">
    <location>
        <begin position="196"/>
        <end position="254"/>
    </location>
</feature>
<evidence type="ECO:0000259" key="17">
    <source>
        <dbReference type="PROSITE" id="PS51320"/>
    </source>
</evidence>
<dbReference type="InterPro" id="IPR000679">
    <property type="entry name" value="Znf_GATA"/>
</dbReference>
<evidence type="ECO:0000256" key="9">
    <source>
        <dbReference type="ARBA" id="ARBA00023159"/>
    </source>
</evidence>
<evidence type="ECO:0000256" key="14">
    <source>
        <dbReference type="SAM" id="MobiDB-lite"/>
    </source>
</evidence>